<keyword evidence="6" id="KW-1185">Reference proteome</keyword>
<accession>A0A5C5FXN7</accession>
<feature type="binding site" evidence="4">
    <location>
        <position position="128"/>
    </location>
    <ligand>
        <name>GTP</name>
        <dbReference type="ChEBI" id="CHEBI:37565"/>
    </ligand>
</feature>
<dbReference type="STRING" id="5288.A0A5C5FXN7"/>
<dbReference type="InterPro" id="IPR044154">
    <property type="entry name" value="Arl8a/8b"/>
</dbReference>
<dbReference type="InterPro" id="IPR006689">
    <property type="entry name" value="Small_GTPase_ARF/SAR"/>
</dbReference>
<dbReference type="PROSITE" id="PS51419">
    <property type="entry name" value="RAB"/>
    <property type="match status" value="1"/>
</dbReference>
<dbReference type="OrthoDB" id="2011769at2759"/>
<dbReference type="SMART" id="SM00175">
    <property type="entry name" value="RAB"/>
    <property type="match status" value="1"/>
</dbReference>
<evidence type="ECO:0000256" key="4">
    <source>
        <dbReference type="PIRSR" id="PIRSR606689-1"/>
    </source>
</evidence>
<evidence type="ECO:0000256" key="1">
    <source>
        <dbReference type="ARBA" id="ARBA00010290"/>
    </source>
</evidence>
<proteinExistence type="inferred from homology"/>
<protein>
    <submittedName>
        <fullName evidence="5">Ras small GTPase</fullName>
    </submittedName>
</protein>
<dbReference type="GO" id="GO:0005525">
    <property type="term" value="F:GTP binding"/>
    <property type="evidence" value="ECO:0007669"/>
    <property type="project" value="UniProtKB-KW"/>
</dbReference>
<name>A0A5C5FXN7_9BASI</name>
<organism evidence="5 6">
    <name type="scientific">Rhodotorula diobovata</name>
    <dbReference type="NCBI Taxonomy" id="5288"/>
    <lineage>
        <taxon>Eukaryota</taxon>
        <taxon>Fungi</taxon>
        <taxon>Dikarya</taxon>
        <taxon>Basidiomycota</taxon>
        <taxon>Pucciniomycotina</taxon>
        <taxon>Microbotryomycetes</taxon>
        <taxon>Sporidiobolales</taxon>
        <taxon>Sporidiobolaceae</taxon>
        <taxon>Rhodotorula</taxon>
    </lineage>
</organism>
<dbReference type="Gene3D" id="3.40.50.300">
    <property type="entry name" value="P-loop containing nucleotide triphosphate hydrolases"/>
    <property type="match status" value="1"/>
</dbReference>
<keyword evidence="3 4" id="KW-0342">GTP-binding</keyword>
<evidence type="ECO:0000313" key="6">
    <source>
        <dbReference type="Proteomes" id="UP000311382"/>
    </source>
</evidence>
<comment type="similarity">
    <text evidence="1">Belongs to the small GTPase superfamily. Arf family.</text>
</comment>
<dbReference type="PANTHER" id="PTHR45732:SF7">
    <property type="entry name" value="ADP-RIBOSYLATION FACTOR-LIKE PROTEIN 8"/>
    <property type="match status" value="1"/>
</dbReference>
<dbReference type="InterPro" id="IPR005225">
    <property type="entry name" value="Small_GTP-bd"/>
</dbReference>
<dbReference type="CDD" id="cd04159">
    <property type="entry name" value="Arl10_like"/>
    <property type="match status" value="1"/>
</dbReference>
<dbReference type="Proteomes" id="UP000311382">
    <property type="component" value="Unassembled WGS sequence"/>
</dbReference>
<dbReference type="SUPFAM" id="SSF52540">
    <property type="entry name" value="P-loop containing nucleoside triphosphate hydrolases"/>
    <property type="match status" value="1"/>
</dbReference>
<dbReference type="AlphaFoldDB" id="A0A5C5FXN7"/>
<dbReference type="GO" id="GO:0015031">
    <property type="term" value="P:protein transport"/>
    <property type="evidence" value="ECO:0007669"/>
    <property type="project" value="InterPro"/>
</dbReference>
<dbReference type="PANTHER" id="PTHR45732">
    <property type="entry name" value="ADP-RIBOSYLATION FACTOR-LIKE PROTEIN 8"/>
    <property type="match status" value="1"/>
</dbReference>
<dbReference type="GO" id="GO:0003924">
    <property type="term" value="F:GTPase activity"/>
    <property type="evidence" value="ECO:0007669"/>
    <property type="project" value="InterPro"/>
</dbReference>
<dbReference type="PROSITE" id="PS51417">
    <property type="entry name" value="ARF"/>
    <property type="match status" value="1"/>
</dbReference>
<dbReference type="GO" id="GO:0098852">
    <property type="term" value="C:lytic vacuole membrane"/>
    <property type="evidence" value="ECO:0007669"/>
    <property type="project" value="TreeGrafter"/>
</dbReference>
<dbReference type="SMART" id="SM00177">
    <property type="entry name" value="ARF"/>
    <property type="match status" value="1"/>
</dbReference>
<reference evidence="5 6" key="1">
    <citation type="submission" date="2019-03" db="EMBL/GenBank/DDBJ databases">
        <title>Rhodosporidium diobovatum UCD-FST 08-225 genome sequencing, assembly, and annotation.</title>
        <authorList>
            <person name="Fakankun I.U."/>
            <person name="Fristensky B."/>
            <person name="Levin D.B."/>
        </authorList>
    </citation>
    <scope>NUCLEOTIDE SEQUENCE [LARGE SCALE GENOMIC DNA]</scope>
    <source>
        <strain evidence="5 6">UCD-FST 08-225</strain>
    </source>
</reference>
<comment type="caution">
    <text evidence="5">The sequence shown here is derived from an EMBL/GenBank/DDBJ whole genome shotgun (WGS) entry which is preliminary data.</text>
</comment>
<evidence type="ECO:0000256" key="3">
    <source>
        <dbReference type="ARBA" id="ARBA00023134"/>
    </source>
</evidence>
<feature type="binding site" evidence="4">
    <location>
        <begin position="184"/>
        <end position="187"/>
    </location>
    <ligand>
        <name>GTP</name>
        <dbReference type="ChEBI" id="CHEBI:37565"/>
    </ligand>
</feature>
<dbReference type="EMBL" id="SOZI01000041">
    <property type="protein sequence ID" value="TNY21548.1"/>
    <property type="molecule type" value="Genomic_DNA"/>
</dbReference>
<dbReference type="NCBIfam" id="TIGR00231">
    <property type="entry name" value="small_GTP"/>
    <property type="match status" value="1"/>
</dbReference>
<keyword evidence="2 4" id="KW-0547">Nucleotide-binding</keyword>
<evidence type="ECO:0000256" key="2">
    <source>
        <dbReference type="ARBA" id="ARBA00022741"/>
    </source>
</evidence>
<gene>
    <name evidence="5" type="ORF">DMC30DRAFT_394595</name>
</gene>
<sequence length="236" mass="26569">MFRGLLDWLRSLFWSTTLDVACIGLQNAGKTSLVNVLTNNQFSESMIPTVSVPLVAVLVLSAPPRSLPDSSLLCLRRGFNLRKIQKGSVVRLSFYPILDPRIFLLADLAPRRPFPHRAQTLKVWDLAGQPRFRSIWERYCRGVHAIVWVLDSADRDSFAVARAELHALLDKPELRAIPLLVLANKNDLDDHATVDEVIKALALSTITNREVSCYSISAKSSRNIDITLSWLMKRSH</sequence>
<dbReference type="Pfam" id="PF00025">
    <property type="entry name" value="Arf"/>
    <property type="match status" value="1"/>
</dbReference>
<dbReference type="InterPro" id="IPR027417">
    <property type="entry name" value="P-loop_NTPase"/>
</dbReference>
<dbReference type="PRINTS" id="PR00449">
    <property type="entry name" value="RASTRNSFRMNG"/>
</dbReference>
<evidence type="ECO:0000313" key="5">
    <source>
        <dbReference type="EMBL" id="TNY21548.1"/>
    </source>
</evidence>
<dbReference type="SMART" id="SM00173">
    <property type="entry name" value="RAS"/>
    <property type="match status" value="1"/>
</dbReference>